<comment type="caution">
    <text evidence="2">The sequence shown here is derived from an EMBL/GenBank/DDBJ whole genome shotgun (WGS) entry which is preliminary data.</text>
</comment>
<dbReference type="EMBL" id="BSNF01000008">
    <property type="protein sequence ID" value="GLQ06927.1"/>
    <property type="molecule type" value="Genomic_DNA"/>
</dbReference>
<evidence type="ECO:0000313" key="2">
    <source>
        <dbReference type="EMBL" id="GLQ06927.1"/>
    </source>
</evidence>
<dbReference type="Gene3D" id="1.20.120.520">
    <property type="entry name" value="nmb1532 protein domain like"/>
    <property type="match status" value="1"/>
</dbReference>
<dbReference type="PANTHER" id="PTHR39966:SF1">
    <property type="entry name" value="HEMERYTHRIN-LIKE DOMAIN-CONTAINING PROTEIN"/>
    <property type="match status" value="1"/>
</dbReference>
<proteinExistence type="predicted"/>
<evidence type="ECO:0000313" key="3">
    <source>
        <dbReference type="Proteomes" id="UP001161409"/>
    </source>
</evidence>
<dbReference type="Proteomes" id="UP001161409">
    <property type="component" value="Unassembled WGS sequence"/>
</dbReference>
<name>A0ABQ5U6I7_9PROT</name>
<sequence length="185" mass="21503">MSAVIEQLRKEHVGMAKVLSLLDEEMRKFKSGEVMDYLMVHSILDYMETFPDIAHHPLENVIRDVLVNRDPAADAVIGDLKGEHDRLSVLVQNLREAVQAVEADLEMPREDVVAKAHEYTGFLMRHMQKEEHDFFPRAQKVLSPEEWLLVEESIVDMLDPLEMDSRIEEYEALRREICSWEKATD</sequence>
<keyword evidence="3" id="KW-1185">Reference proteome</keyword>
<dbReference type="PANTHER" id="PTHR39966">
    <property type="entry name" value="BLL2471 PROTEIN-RELATED"/>
    <property type="match status" value="1"/>
</dbReference>
<gene>
    <name evidence="2" type="ORF">GCM10007924_21480</name>
</gene>
<dbReference type="RefSeq" id="WP_169561023.1">
    <property type="nucleotide sequence ID" value="NZ_BSNF01000008.1"/>
</dbReference>
<protein>
    <recommendedName>
        <fullName evidence="1">Hemerythrin-like domain-containing protein</fullName>
    </recommendedName>
</protein>
<dbReference type="Pfam" id="PF01814">
    <property type="entry name" value="Hemerythrin"/>
    <property type="match status" value="1"/>
</dbReference>
<reference evidence="2" key="2">
    <citation type="submission" date="2023-01" db="EMBL/GenBank/DDBJ databases">
        <title>Draft genome sequence of Sneathiella chinensis strain NBRC 103408.</title>
        <authorList>
            <person name="Sun Q."/>
            <person name="Mori K."/>
        </authorList>
    </citation>
    <scope>NUCLEOTIDE SEQUENCE</scope>
    <source>
        <strain evidence="2">NBRC 103408</strain>
    </source>
</reference>
<reference evidence="2" key="1">
    <citation type="journal article" date="2014" name="Int. J. Syst. Evol. Microbiol.">
        <title>Complete genome of a new Firmicutes species belonging to the dominant human colonic microbiota ('Ruminococcus bicirculans') reveals two chromosomes and a selective capacity to utilize plant glucans.</title>
        <authorList>
            <consortium name="NISC Comparative Sequencing Program"/>
            <person name="Wegmann U."/>
            <person name="Louis P."/>
            <person name="Goesmann A."/>
            <person name="Henrissat B."/>
            <person name="Duncan S.H."/>
            <person name="Flint H.J."/>
        </authorList>
    </citation>
    <scope>NUCLEOTIDE SEQUENCE</scope>
    <source>
        <strain evidence="2">NBRC 103408</strain>
    </source>
</reference>
<organism evidence="2 3">
    <name type="scientific">Sneathiella chinensis</name>
    <dbReference type="NCBI Taxonomy" id="349750"/>
    <lineage>
        <taxon>Bacteria</taxon>
        <taxon>Pseudomonadati</taxon>
        <taxon>Pseudomonadota</taxon>
        <taxon>Alphaproteobacteria</taxon>
        <taxon>Sneathiellales</taxon>
        <taxon>Sneathiellaceae</taxon>
        <taxon>Sneathiella</taxon>
    </lineage>
</organism>
<evidence type="ECO:0000259" key="1">
    <source>
        <dbReference type="Pfam" id="PF01814"/>
    </source>
</evidence>
<dbReference type="InterPro" id="IPR012312">
    <property type="entry name" value="Hemerythrin-like"/>
</dbReference>
<feature type="domain" description="Hemerythrin-like" evidence="1">
    <location>
        <begin position="4"/>
        <end position="138"/>
    </location>
</feature>
<accession>A0ABQ5U6I7</accession>